<name>A0A1C7LVN5_GRIFR</name>
<dbReference type="Pfam" id="PF04857">
    <property type="entry name" value="CAF1"/>
    <property type="match status" value="2"/>
</dbReference>
<dbReference type="GO" id="GO:0031047">
    <property type="term" value="P:regulatory ncRNA-mediated gene silencing"/>
    <property type="evidence" value="ECO:0007669"/>
    <property type="project" value="UniProtKB-KW"/>
</dbReference>
<evidence type="ECO:0000256" key="8">
    <source>
        <dbReference type="ARBA" id="ARBA00022722"/>
    </source>
</evidence>
<evidence type="ECO:0000256" key="4">
    <source>
        <dbReference type="ARBA" id="ARBA00008372"/>
    </source>
</evidence>
<dbReference type="GO" id="GO:0046872">
    <property type="term" value="F:metal ion binding"/>
    <property type="evidence" value="ECO:0007669"/>
    <property type="project" value="UniProtKB-KW"/>
</dbReference>
<keyword evidence="20" id="KW-1185">Reference proteome</keyword>
<gene>
    <name evidence="19" type="primary">Cnot7</name>
    <name evidence="19" type="ORF">A0H81_11110</name>
</gene>
<dbReference type="GO" id="GO:0005737">
    <property type="term" value="C:cytoplasm"/>
    <property type="evidence" value="ECO:0007669"/>
    <property type="project" value="UniProtKB-SubCell"/>
</dbReference>
<evidence type="ECO:0000256" key="9">
    <source>
        <dbReference type="ARBA" id="ARBA00022723"/>
    </source>
</evidence>
<organism evidence="19 20">
    <name type="scientific">Grifola frondosa</name>
    <name type="common">Maitake</name>
    <name type="synonym">Polyporus frondosus</name>
    <dbReference type="NCBI Taxonomy" id="5627"/>
    <lineage>
        <taxon>Eukaryota</taxon>
        <taxon>Fungi</taxon>
        <taxon>Dikarya</taxon>
        <taxon>Basidiomycota</taxon>
        <taxon>Agaricomycotina</taxon>
        <taxon>Agaricomycetes</taxon>
        <taxon>Polyporales</taxon>
        <taxon>Grifolaceae</taxon>
        <taxon>Grifola</taxon>
    </lineage>
</organism>
<dbReference type="GO" id="GO:0004535">
    <property type="term" value="F:poly(A)-specific ribonuclease activity"/>
    <property type="evidence" value="ECO:0007669"/>
    <property type="project" value="UniProtKB-EC"/>
</dbReference>
<dbReference type="FunFam" id="3.30.420.10:FF:000005">
    <property type="entry name" value="CCR4-NOT transcription complex subunit 7"/>
    <property type="match status" value="1"/>
</dbReference>
<evidence type="ECO:0000256" key="1">
    <source>
        <dbReference type="ARBA" id="ARBA00001663"/>
    </source>
</evidence>
<evidence type="ECO:0000256" key="18">
    <source>
        <dbReference type="SAM" id="MobiDB-lite"/>
    </source>
</evidence>
<comment type="catalytic activity">
    <reaction evidence="1">
        <text>Exonucleolytic cleavage of poly(A) to 5'-AMP.</text>
        <dbReference type="EC" id="3.1.13.4"/>
    </reaction>
</comment>
<evidence type="ECO:0000256" key="2">
    <source>
        <dbReference type="ARBA" id="ARBA00004123"/>
    </source>
</evidence>
<evidence type="ECO:0000256" key="10">
    <source>
        <dbReference type="ARBA" id="ARBA00022801"/>
    </source>
</evidence>
<feature type="compositionally biased region" description="Polar residues" evidence="18">
    <location>
        <begin position="328"/>
        <end position="341"/>
    </location>
</feature>
<evidence type="ECO:0000256" key="16">
    <source>
        <dbReference type="ARBA" id="ARBA00023163"/>
    </source>
</evidence>
<dbReference type="GO" id="GO:0003723">
    <property type="term" value="F:RNA binding"/>
    <property type="evidence" value="ECO:0007669"/>
    <property type="project" value="UniProtKB-KW"/>
</dbReference>
<evidence type="ECO:0000256" key="14">
    <source>
        <dbReference type="ARBA" id="ARBA00023015"/>
    </source>
</evidence>
<dbReference type="InterPro" id="IPR006941">
    <property type="entry name" value="RNase_CAF1"/>
</dbReference>
<keyword evidence="12" id="KW-0810">Translation regulation</keyword>
<dbReference type="GO" id="GO:0030014">
    <property type="term" value="C:CCR4-NOT complex"/>
    <property type="evidence" value="ECO:0007669"/>
    <property type="project" value="InterPro"/>
</dbReference>
<comment type="subcellular location">
    <subcellularLocation>
        <location evidence="3">Cytoplasm</location>
    </subcellularLocation>
    <subcellularLocation>
        <location evidence="2">Nucleus</location>
    </subcellularLocation>
</comment>
<keyword evidence="8" id="KW-0540">Nuclease</keyword>
<dbReference type="STRING" id="5627.A0A1C7LVN5"/>
<keyword evidence="9" id="KW-0479">Metal-binding</keyword>
<feature type="region of interest" description="Disordered" evidence="18">
    <location>
        <begin position="305"/>
        <end position="343"/>
    </location>
</feature>
<dbReference type="Proteomes" id="UP000092993">
    <property type="component" value="Unassembled WGS sequence"/>
</dbReference>
<evidence type="ECO:0000256" key="7">
    <source>
        <dbReference type="ARBA" id="ARBA00022491"/>
    </source>
</evidence>
<dbReference type="EMBL" id="LUGG01000019">
    <property type="protein sequence ID" value="OBZ68740.1"/>
    <property type="molecule type" value="Genomic_DNA"/>
</dbReference>
<evidence type="ECO:0000256" key="3">
    <source>
        <dbReference type="ARBA" id="ARBA00004496"/>
    </source>
</evidence>
<dbReference type="InterPro" id="IPR012337">
    <property type="entry name" value="RNaseH-like_sf"/>
</dbReference>
<dbReference type="OMA" id="HIREVWS"/>
<dbReference type="SUPFAM" id="SSF53098">
    <property type="entry name" value="Ribonuclease H-like"/>
    <property type="match status" value="1"/>
</dbReference>
<keyword evidence="16" id="KW-0804">Transcription</keyword>
<evidence type="ECO:0000256" key="12">
    <source>
        <dbReference type="ARBA" id="ARBA00022845"/>
    </source>
</evidence>
<dbReference type="OrthoDB" id="1164111at2759"/>
<dbReference type="GO" id="GO:0006417">
    <property type="term" value="P:regulation of translation"/>
    <property type="evidence" value="ECO:0007669"/>
    <property type="project" value="UniProtKB-KW"/>
</dbReference>
<comment type="caution">
    <text evidence="19">The sequence shown here is derived from an EMBL/GenBank/DDBJ whole genome shotgun (WGS) entry which is preliminary data.</text>
</comment>
<evidence type="ECO:0000256" key="13">
    <source>
        <dbReference type="ARBA" id="ARBA00022884"/>
    </source>
</evidence>
<reference evidence="19 20" key="1">
    <citation type="submission" date="2016-03" db="EMBL/GenBank/DDBJ databases">
        <title>Whole genome sequencing of Grifola frondosa 9006-11.</title>
        <authorList>
            <person name="Min B."/>
            <person name="Park H."/>
            <person name="Kim J.-G."/>
            <person name="Cho H."/>
            <person name="Oh Y.-L."/>
            <person name="Kong W.-S."/>
            <person name="Choi I.-G."/>
        </authorList>
    </citation>
    <scope>NUCLEOTIDE SEQUENCE [LARGE SCALE GENOMIC DNA]</scope>
    <source>
        <strain evidence="19 20">9006-11</strain>
    </source>
</reference>
<evidence type="ECO:0000256" key="6">
    <source>
        <dbReference type="ARBA" id="ARBA00022490"/>
    </source>
</evidence>
<dbReference type="Gene3D" id="3.30.420.10">
    <property type="entry name" value="Ribonuclease H-like superfamily/Ribonuclease H"/>
    <property type="match status" value="1"/>
</dbReference>
<dbReference type="AlphaFoldDB" id="A0A1C7LVN5"/>
<protein>
    <recommendedName>
        <fullName evidence="5">poly(A)-specific ribonuclease</fullName>
        <ecNumber evidence="5">3.1.13.4</ecNumber>
    </recommendedName>
</protein>
<evidence type="ECO:0000256" key="15">
    <source>
        <dbReference type="ARBA" id="ARBA00023158"/>
    </source>
</evidence>
<dbReference type="GO" id="GO:0005634">
    <property type="term" value="C:nucleus"/>
    <property type="evidence" value="ECO:0007669"/>
    <property type="project" value="UniProtKB-SubCell"/>
</dbReference>
<dbReference type="InterPro" id="IPR036397">
    <property type="entry name" value="RNaseH_sf"/>
</dbReference>
<keyword evidence="7" id="KW-0678">Repressor</keyword>
<keyword evidence="11" id="KW-0269">Exonuclease</keyword>
<accession>A0A1C7LVN5</accession>
<keyword evidence="15" id="KW-0943">RNA-mediated gene silencing</keyword>
<keyword evidence="13" id="KW-0694">RNA-binding</keyword>
<proteinExistence type="inferred from homology"/>
<evidence type="ECO:0000256" key="5">
    <source>
        <dbReference type="ARBA" id="ARBA00012161"/>
    </source>
</evidence>
<dbReference type="PANTHER" id="PTHR10797">
    <property type="entry name" value="CCR4-NOT TRANSCRIPTION COMPLEX SUBUNIT"/>
    <property type="match status" value="1"/>
</dbReference>
<evidence type="ECO:0000313" key="20">
    <source>
        <dbReference type="Proteomes" id="UP000092993"/>
    </source>
</evidence>
<keyword evidence="6" id="KW-0963">Cytoplasm</keyword>
<evidence type="ECO:0000256" key="17">
    <source>
        <dbReference type="ARBA" id="ARBA00023242"/>
    </source>
</evidence>
<evidence type="ECO:0000313" key="19">
    <source>
        <dbReference type="EMBL" id="OBZ68740.1"/>
    </source>
</evidence>
<evidence type="ECO:0000256" key="11">
    <source>
        <dbReference type="ARBA" id="ARBA00022839"/>
    </source>
</evidence>
<sequence>MLRVSLSQVTSCATAGYNHSVRAEQVWRARRFVPLKLDTFNDMSRIREVWAPNLESELHNIRDLIDKFPYIAMDTEFPGVVARPIGAFKTSSDYHYQTMRCNVDLLKIIQIGLTMADEEGNYPQDVSTWQFNFSFSVNEDMYAPESIDLLQKSGIDLQRHEEMGIEPNDFAELMITSGLVLSPETKWISFHSGYDFGYFVKLLTAESLPTNEETFFDVLHIWFPTIYDIKFVMRACKVLKGGLQDVADDLGVMRIGPSHQAGSDSLLTASTFFKMREIYFNDHIDDAEYNGKLYGLGQTFTLANGIGEPGRGSAATLAEREDRGPPRDTQNQTPGPPQSHSVAAAMGMGTPAMAGALPSPMPVTPYGPMGTNGPYMRTPIGVGGGR</sequence>
<keyword evidence="10" id="KW-0378">Hydrolase</keyword>
<dbReference type="EC" id="3.1.13.4" evidence="5"/>
<keyword evidence="17" id="KW-0539">Nucleus</keyword>
<dbReference type="InterPro" id="IPR039637">
    <property type="entry name" value="CNOT7/CNOT8/Pop2"/>
</dbReference>
<keyword evidence="14" id="KW-0805">Transcription regulation</keyword>
<comment type="similarity">
    <text evidence="4">Belongs to the CAF1 family.</text>
</comment>